<dbReference type="Proteomes" id="UP000494365">
    <property type="component" value="Unassembled WGS sequence"/>
</dbReference>
<evidence type="ECO:0000259" key="3">
    <source>
        <dbReference type="PROSITE" id="PS01124"/>
    </source>
</evidence>
<dbReference type="Gene3D" id="3.40.50.880">
    <property type="match status" value="1"/>
</dbReference>
<dbReference type="RefSeq" id="WP_175152234.1">
    <property type="nucleotide sequence ID" value="NZ_CADIKK010000028.1"/>
</dbReference>
<keyword evidence="2" id="KW-0804">Transcription</keyword>
<dbReference type="GO" id="GO:0043565">
    <property type="term" value="F:sequence-specific DNA binding"/>
    <property type="evidence" value="ECO:0007669"/>
    <property type="project" value="InterPro"/>
</dbReference>
<evidence type="ECO:0000256" key="2">
    <source>
        <dbReference type="ARBA" id="ARBA00023163"/>
    </source>
</evidence>
<dbReference type="PANTHER" id="PTHR43130">
    <property type="entry name" value="ARAC-FAMILY TRANSCRIPTIONAL REGULATOR"/>
    <property type="match status" value="1"/>
</dbReference>
<dbReference type="InterPro" id="IPR002818">
    <property type="entry name" value="DJ-1/PfpI"/>
</dbReference>
<gene>
    <name evidence="4" type="primary">cdhR_9</name>
    <name evidence="4" type="ORF">LMG28614_05202</name>
</gene>
<dbReference type="InterPro" id="IPR009057">
    <property type="entry name" value="Homeodomain-like_sf"/>
</dbReference>
<dbReference type="InterPro" id="IPR052158">
    <property type="entry name" value="INH-QAR"/>
</dbReference>
<dbReference type="SUPFAM" id="SSF46689">
    <property type="entry name" value="Homeodomain-like"/>
    <property type="match status" value="2"/>
</dbReference>
<feature type="domain" description="HTH araC/xylS-type" evidence="3">
    <location>
        <begin position="228"/>
        <end position="326"/>
    </location>
</feature>
<dbReference type="PANTHER" id="PTHR43130:SF3">
    <property type="entry name" value="HTH-TYPE TRANSCRIPTIONAL REGULATOR RV1931C"/>
    <property type="match status" value="1"/>
</dbReference>
<name>A0A6S7BHS6_9BURK</name>
<proteinExistence type="predicted"/>
<dbReference type="Gene3D" id="1.10.10.60">
    <property type="entry name" value="Homeodomain-like"/>
    <property type="match status" value="1"/>
</dbReference>
<organism evidence="4 5">
    <name type="scientific">Paraburkholderia ultramafica</name>
    <dbReference type="NCBI Taxonomy" id="1544867"/>
    <lineage>
        <taxon>Bacteria</taxon>
        <taxon>Pseudomonadati</taxon>
        <taxon>Pseudomonadota</taxon>
        <taxon>Betaproteobacteria</taxon>
        <taxon>Burkholderiales</taxon>
        <taxon>Burkholderiaceae</taxon>
        <taxon>Paraburkholderia</taxon>
    </lineage>
</organism>
<evidence type="ECO:0000256" key="1">
    <source>
        <dbReference type="ARBA" id="ARBA00023015"/>
    </source>
</evidence>
<sequence length="343" mass="37781">MDLSLRYRPRTLDVVIYPGFKAIEAVATIHVFDDANARLAAAGHPPVYDMRITAPNAGSVKSHTLVSLEAHKALSTLALPDIAVVVGAPDIERALVDTPSIVDWCRSAAPRIGRMVGLCSGSFFLAEAGILSGRRATTHWSVAALLRKRYPDVRVQPDSIFVRDDELWTSAGVSSGMDLALAMIEEDLGRDIALAVARDLVVYLKRPGGQSQFSVHLNSQMTDHPTIRSVQEWILTTLYSEFTIADLARRAAMSERNFARVFAKETGHGPAEFIEIARVELARRLLEEQNLPIKTVAARSGFRSDDLMRRAFQRRCGVAPREYRERFAGTGVADQLTSVTPDL</sequence>
<reference evidence="4 5" key="1">
    <citation type="submission" date="2020-04" db="EMBL/GenBank/DDBJ databases">
        <authorList>
            <person name="De Canck E."/>
        </authorList>
    </citation>
    <scope>NUCLEOTIDE SEQUENCE [LARGE SCALE GENOMIC DNA]</scope>
    <source>
        <strain evidence="4 5">LMG 28614</strain>
    </source>
</reference>
<dbReference type="EMBL" id="CADIKK010000028">
    <property type="protein sequence ID" value="CAB3800525.1"/>
    <property type="molecule type" value="Genomic_DNA"/>
</dbReference>
<dbReference type="InterPro" id="IPR029062">
    <property type="entry name" value="Class_I_gatase-like"/>
</dbReference>
<evidence type="ECO:0000313" key="5">
    <source>
        <dbReference type="Proteomes" id="UP000494365"/>
    </source>
</evidence>
<dbReference type="PROSITE" id="PS01124">
    <property type="entry name" value="HTH_ARAC_FAMILY_2"/>
    <property type="match status" value="1"/>
</dbReference>
<dbReference type="CDD" id="cd03137">
    <property type="entry name" value="GATase1_AraC_1"/>
    <property type="match status" value="1"/>
</dbReference>
<dbReference type="SMART" id="SM00342">
    <property type="entry name" value="HTH_ARAC"/>
    <property type="match status" value="1"/>
</dbReference>
<accession>A0A6S7BHS6</accession>
<dbReference type="GO" id="GO:0003700">
    <property type="term" value="F:DNA-binding transcription factor activity"/>
    <property type="evidence" value="ECO:0007669"/>
    <property type="project" value="InterPro"/>
</dbReference>
<dbReference type="AlphaFoldDB" id="A0A6S7BHS6"/>
<keyword evidence="1" id="KW-0805">Transcription regulation</keyword>
<protein>
    <submittedName>
        <fullName evidence="4">HTH-type transcriptional regulator CdhR</fullName>
    </submittedName>
</protein>
<dbReference type="SUPFAM" id="SSF52317">
    <property type="entry name" value="Class I glutamine amidotransferase-like"/>
    <property type="match status" value="1"/>
</dbReference>
<evidence type="ECO:0000313" key="4">
    <source>
        <dbReference type="EMBL" id="CAB3800525.1"/>
    </source>
</evidence>
<dbReference type="Pfam" id="PF12833">
    <property type="entry name" value="HTH_18"/>
    <property type="match status" value="1"/>
</dbReference>
<dbReference type="InterPro" id="IPR018060">
    <property type="entry name" value="HTH_AraC"/>
</dbReference>
<dbReference type="Pfam" id="PF01965">
    <property type="entry name" value="DJ-1_PfpI"/>
    <property type="match status" value="1"/>
</dbReference>
<keyword evidence="5" id="KW-1185">Reference proteome</keyword>